<dbReference type="SUPFAM" id="SSF56436">
    <property type="entry name" value="C-type lectin-like"/>
    <property type="match status" value="1"/>
</dbReference>
<dbReference type="InterPro" id="IPR016187">
    <property type="entry name" value="CTDL_fold"/>
</dbReference>
<protein>
    <recommendedName>
        <fullName evidence="3">C-type lectin domain-containing protein</fullName>
    </recommendedName>
</protein>
<dbReference type="InterPro" id="IPR001304">
    <property type="entry name" value="C-type_lectin-like"/>
</dbReference>
<organism evidence="4 5">
    <name type="scientific">Maylandia zebra</name>
    <name type="common">zebra mbuna</name>
    <dbReference type="NCBI Taxonomy" id="106582"/>
    <lineage>
        <taxon>Eukaryota</taxon>
        <taxon>Metazoa</taxon>
        <taxon>Chordata</taxon>
        <taxon>Craniata</taxon>
        <taxon>Vertebrata</taxon>
        <taxon>Euteleostomi</taxon>
        <taxon>Actinopterygii</taxon>
        <taxon>Neopterygii</taxon>
        <taxon>Teleostei</taxon>
        <taxon>Neoteleostei</taxon>
        <taxon>Acanthomorphata</taxon>
        <taxon>Ovalentaria</taxon>
        <taxon>Cichlomorphae</taxon>
        <taxon>Cichliformes</taxon>
        <taxon>Cichlidae</taxon>
        <taxon>African cichlids</taxon>
        <taxon>Pseudocrenilabrinae</taxon>
        <taxon>Haplochromini</taxon>
        <taxon>Maylandia</taxon>
        <taxon>Maylandia zebra complex</taxon>
    </lineage>
</organism>
<reference evidence="4 5" key="1">
    <citation type="journal article" date="2014" name="Nature">
        <title>The genomic substrate for adaptive radiation in African cichlid fish.</title>
        <authorList>
            <person name="Brawand D."/>
            <person name="Wagner C.E."/>
            <person name="Li Y.I."/>
            <person name="Malinsky M."/>
            <person name="Keller I."/>
            <person name="Fan S."/>
            <person name="Simakov O."/>
            <person name="Ng A.Y."/>
            <person name="Lim Z.W."/>
            <person name="Bezault E."/>
            <person name="Turner-Maier J."/>
            <person name="Johnson J."/>
            <person name="Alcazar R."/>
            <person name="Noh H.J."/>
            <person name="Russell P."/>
            <person name="Aken B."/>
            <person name="Alfoldi J."/>
            <person name="Amemiya C."/>
            <person name="Azzouzi N."/>
            <person name="Baroiller J.F."/>
            <person name="Barloy-Hubler F."/>
            <person name="Berlin A."/>
            <person name="Bloomquist R."/>
            <person name="Carleton K.L."/>
            <person name="Conte M.A."/>
            <person name="D'Cotta H."/>
            <person name="Eshel O."/>
            <person name="Gaffney L."/>
            <person name="Galibert F."/>
            <person name="Gante H.F."/>
            <person name="Gnerre S."/>
            <person name="Greuter L."/>
            <person name="Guyon R."/>
            <person name="Haddad N.S."/>
            <person name="Haerty W."/>
            <person name="Harris R.M."/>
            <person name="Hofmann H.A."/>
            <person name="Hourlier T."/>
            <person name="Hulata G."/>
            <person name="Jaffe D.B."/>
            <person name="Lara M."/>
            <person name="Lee A.P."/>
            <person name="MacCallum I."/>
            <person name="Mwaiko S."/>
            <person name="Nikaido M."/>
            <person name="Nishihara H."/>
            <person name="Ozouf-Costaz C."/>
            <person name="Penman D.J."/>
            <person name="Przybylski D."/>
            <person name="Rakotomanga M."/>
            <person name="Renn S.C.P."/>
            <person name="Ribeiro F.J."/>
            <person name="Ron M."/>
            <person name="Salzburger W."/>
            <person name="Sanchez-Pulido L."/>
            <person name="Santos M.E."/>
            <person name="Searle S."/>
            <person name="Sharpe T."/>
            <person name="Swofford R."/>
            <person name="Tan F.J."/>
            <person name="Williams L."/>
            <person name="Young S."/>
            <person name="Yin S."/>
            <person name="Okada N."/>
            <person name="Kocher T.D."/>
            <person name="Miska E.A."/>
            <person name="Lander E.S."/>
            <person name="Venkatesh B."/>
            <person name="Fernald R.D."/>
            <person name="Meyer A."/>
            <person name="Ponting C.P."/>
            <person name="Streelman J.T."/>
            <person name="Lindblad-Toh K."/>
            <person name="Seehausen O."/>
            <person name="Di Palma F."/>
        </authorList>
    </citation>
    <scope>NUCLEOTIDE SEQUENCE</scope>
</reference>
<evidence type="ECO:0000256" key="2">
    <source>
        <dbReference type="SAM" id="SignalP"/>
    </source>
</evidence>
<dbReference type="Ensembl" id="ENSMZET00005001660.1">
    <property type="protein sequence ID" value="ENSMZEP00005001569.1"/>
    <property type="gene ID" value="ENSMZEG00005001287.1"/>
</dbReference>
<keyword evidence="2" id="KW-0732">Signal</keyword>
<reference evidence="4" key="2">
    <citation type="submission" date="2025-08" db="UniProtKB">
        <authorList>
            <consortium name="Ensembl"/>
        </authorList>
    </citation>
    <scope>IDENTIFICATION</scope>
</reference>
<keyword evidence="5" id="KW-1185">Reference proteome</keyword>
<evidence type="ECO:0000256" key="1">
    <source>
        <dbReference type="ARBA" id="ARBA00023157"/>
    </source>
</evidence>
<feature type="domain" description="C-type lectin" evidence="3">
    <location>
        <begin position="12"/>
        <end position="51"/>
    </location>
</feature>
<keyword evidence="1" id="KW-1015">Disulfide bond</keyword>
<feature type="chain" id="PRO_5018298748" description="C-type lectin domain-containing protein" evidence="2">
    <location>
        <begin position="16"/>
        <end position="64"/>
    </location>
</feature>
<dbReference type="PROSITE" id="PS50041">
    <property type="entry name" value="C_TYPE_LECTIN_2"/>
    <property type="match status" value="1"/>
</dbReference>
<proteinExistence type="predicted"/>
<dbReference type="GeneTree" id="ENSGT00970000193973"/>
<accession>A0A3P9AVB7</accession>
<sequence>MLILWFWFRVYWNSGEPNGGRNENCGEIKTYDSEKSWNDESCSNEKFWICEKRAECPLYKQHTV</sequence>
<feature type="signal peptide" evidence="2">
    <location>
        <begin position="1"/>
        <end position="15"/>
    </location>
</feature>
<evidence type="ECO:0000313" key="5">
    <source>
        <dbReference type="Proteomes" id="UP000265160"/>
    </source>
</evidence>
<dbReference type="InterPro" id="IPR018378">
    <property type="entry name" value="C-type_lectin_CS"/>
</dbReference>
<dbReference type="Gene3D" id="3.10.100.10">
    <property type="entry name" value="Mannose-Binding Protein A, subunit A"/>
    <property type="match status" value="1"/>
</dbReference>
<reference evidence="4" key="3">
    <citation type="submission" date="2025-09" db="UniProtKB">
        <authorList>
            <consortium name="Ensembl"/>
        </authorList>
    </citation>
    <scope>IDENTIFICATION</scope>
</reference>
<dbReference type="Proteomes" id="UP000265160">
    <property type="component" value="LG6"/>
</dbReference>
<dbReference type="AlphaFoldDB" id="A0A3P9AVB7"/>
<dbReference type="InterPro" id="IPR016186">
    <property type="entry name" value="C-type_lectin-like/link_sf"/>
</dbReference>
<evidence type="ECO:0000313" key="4">
    <source>
        <dbReference type="Ensembl" id="ENSMZEP00005001569.1"/>
    </source>
</evidence>
<dbReference type="PROSITE" id="PS00615">
    <property type="entry name" value="C_TYPE_LECTIN_1"/>
    <property type="match status" value="1"/>
</dbReference>
<name>A0A3P9AVB7_9CICH</name>
<dbReference type="Pfam" id="PF00059">
    <property type="entry name" value="Lectin_C"/>
    <property type="match status" value="1"/>
</dbReference>
<evidence type="ECO:0000259" key="3">
    <source>
        <dbReference type="PROSITE" id="PS50041"/>
    </source>
</evidence>